<keyword evidence="9" id="KW-1185">Reference proteome</keyword>
<dbReference type="InterPro" id="IPR050612">
    <property type="entry name" value="Prok_Mopterin_Oxidored"/>
</dbReference>
<comment type="similarity">
    <text evidence="2">Belongs to the prokaryotic molybdopterin-containing oxidoreductase family.</text>
</comment>
<evidence type="ECO:0000313" key="9">
    <source>
        <dbReference type="Proteomes" id="UP001243364"/>
    </source>
</evidence>
<evidence type="ECO:0000313" key="8">
    <source>
        <dbReference type="EMBL" id="MDQ0682061.1"/>
    </source>
</evidence>
<dbReference type="InterPro" id="IPR041954">
    <property type="entry name" value="CT_DMSOR/BSOR/TMAOR"/>
</dbReference>
<dbReference type="InterPro" id="IPR006655">
    <property type="entry name" value="Mopterin_OxRdtase_prok_CS"/>
</dbReference>
<evidence type="ECO:0000256" key="4">
    <source>
        <dbReference type="ARBA" id="ARBA00022723"/>
    </source>
</evidence>
<dbReference type="Proteomes" id="UP001243364">
    <property type="component" value="Unassembled WGS sequence"/>
</dbReference>
<proteinExistence type="inferred from homology"/>
<comment type="cofactor">
    <cofactor evidence="1">
        <name>Mo-bis(molybdopterin guanine dinucleotide)</name>
        <dbReference type="ChEBI" id="CHEBI:60539"/>
    </cofactor>
</comment>
<dbReference type="PANTHER" id="PTHR43742">
    <property type="entry name" value="TRIMETHYLAMINE-N-OXIDE REDUCTASE"/>
    <property type="match status" value="1"/>
</dbReference>
<reference evidence="8 9" key="1">
    <citation type="submission" date="2023-07" db="EMBL/GenBank/DDBJ databases">
        <title>Comparative genomics of wheat-associated soil bacteria to identify genetic determinants of phenazine resistance.</title>
        <authorList>
            <person name="Mouncey N."/>
        </authorList>
    </citation>
    <scope>NUCLEOTIDE SEQUENCE [LARGE SCALE GENOMIC DNA]</scope>
    <source>
        <strain evidence="8 9">W4I19-2</strain>
    </source>
</reference>
<dbReference type="EMBL" id="JAUSYA010000001">
    <property type="protein sequence ID" value="MDQ0682061.1"/>
    <property type="molecule type" value="Genomic_DNA"/>
</dbReference>
<protein>
    <submittedName>
        <fullName evidence="8">Biotin/methionine sulfoxide reductase</fullName>
        <ecNumber evidence="8">1.-.-.-</ecNumber>
    </submittedName>
</protein>
<keyword evidence="3" id="KW-0500">Molybdenum</keyword>
<dbReference type="Gene3D" id="2.40.40.20">
    <property type="match status" value="1"/>
</dbReference>
<evidence type="ECO:0000256" key="5">
    <source>
        <dbReference type="ARBA" id="ARBA00023002"/>
    </source>
</evidence>
<gene>
    <name evidence="8" type="ORF">QFZ56_001024</name>
</gene>
<dbReference type="PROSITE" id="PS00490">
    <property type="entry name" value="MOLYBDOPTERIN_PROK_2"/>
    <property type="match status" value="1"/>
</dbReference>
<dbReference type="InterPro" id="IPR006657">
    <property type="entry name" value="MoPterin_dinucl-bd_dom"/>
</dbReference>
<name>A0ABU0PVR4_STRAH</name>
<keyword evidence="4" id="KW-0479">Metal-binding</keyword>
<dbReference type="PANTHER" id="PTHR43742:SF10">
    <property type="entry name" value="TRIMETHYLAMINE-N-OXIDE REDUCTASE 2"/>
    <property type="match status" value="1"/>
</dbReference>
<dbReference type="SUPFAM" id="SSF53706">
    <property type="entry name" value="Formate dehydrogenase/DMSO reductase, domains 1-3"/>
    <property type="match status" value="1"/>
</dbReference>
<sequence>MQNPRPARPDVHHGVFTTATHWGRYRVVVKGGEIRWISPLDDPEPATIGYRRTSYDQGRGRVLRPMVRTSYLQNRDAPARPRGDDTFTPVSWERALDLVAEEIKRAHNTRGPSSIFGGSYGWASAGRFHHAQSQVHRFLNGAGGYTPSIDSYSYAAMARIVPHVLGTSANEHLLSLPTWEEIAEHVDLLLAFGGLPAKNAQVNPGGVHVHRSRSGLRMCAEAGVELVNISPQRGDLDIDDAQWVRVRPNTDTALMLALTYEVWAAGDHDAEFLRECCVGAEDLVAYLSGALDGVVKDASWAAAVCDIPDATIRDLARRIVGGRTLITASWSIQRGDHGEQPFWAAIALAAMAGHLGRPHRGVALGFGTHHSTGARQRKLPVASLPQKVRELPEIAPIPVARIADMLLGPGQEIDFDGRRLTFPDIDLVYWCGGNPFHHHQDLNRLVEAWQQPRTIIVHESFWTATAKHADIVLPVSAYLERNDVAFGRHESHLSVMHAAVDPPGEARDDYAVFADLADRLGFRREFTEGRSADEWVRHLYDTTRDGLAAAGMPIPDFRTFWAAGEVTIPLPEPDRRADPLALLREDPMRNPLTTPSGKVELTSATIESFAYDDCPGHPTWLEPKEWLGSTAAERFPLHLLSPQPRTRLHSQYDQADHSAESKVRGREPIHVNPDDATARHIRAGDVVRVFNDRGQCLAGAVVDPGVRSGVVVLHAGAWYDPVEPGGLDAHGNPNVLTFDKGTSKLAQGPSSGTALVQVERFDGPLPPVRAFDPPAQDT</sequence>
<evidence type="ECO:0000259" key="7">
    <source>
        <dbReference type="Pfam" id="PF01568"/>
    </source>
</evidence>
<dbReference type="GO" id="GO:0016491">
    <property type="term" value="F:oxidoreductase activity"/>
    <property type="evidence" value="ECO:0007669"/>
    <property type="project" value="UniProtKB-KW"/>
</dbReference>
<dbReference type="CDD" id="cd02793">
    <property type="entry name" value="MopB_CT_DMSOR-BSOR-TMAOR"/>
    <property type="match status" value="1"/>
</dbReference>
<dbReference type="EC" id="1.-.-.-" evidence="8"/>
<dbReference type="Gene3D" id="3.40.228.10">
    <property type="entry name" value="Dimethylsulfoxide Reductase, domain 2"/>
    <property type="match status" value="1"/>
</dbReference>
<evidence type="ECO:0000256" key="1">
    <source>
        <dbReference type="ARBA" id="ARBA00001942"/>
    </source>
</evidence>
<dbReference type="InterPro" id="IPR006656">
    <property type="entry name" value="Mopterin_OxRdtase"/>
</dbReference>
<comment type="caution">
    <text evidence="8">The sequence shown here is derived from an EMBL/GenBank/DDBJ whole genome shotgun (WGS) entry which is preliminary data.</text>
</comment>
<dbReference type="Gene3D" id="3.40.50.740">
    <property type="match status" value="1"/>
</dbReference>
<feature type="domain" description="Molybdopterin oxidoreductase" evidence="6">
    <location>
        <begin position="61"/>
        <end position="519"/>
    </location>
</feature>
<evidence type="ECO:0000256" key="2">
    <source>
        <dbReference type="ARBA" id="ARBA00010312"/>
    </source>
</evidence>
<organism evidence="8 9">
    <name type="scientific">Streptomyces achromogenes</name>
    <dbReference type="NCBI Taxonomy" id="67255"/>
    <lineage>
        <taxon>Bacteria</taxon>
        <taxon>Bacillati</taxon>
        <taxon>Actinomycetota</taxon>
        <taxon>Actinomycetes</taxon>
        <taxon>Kitasatosporales</taxon>
        <taxon>Streptomycetaceae</taxon>
        <taxon>Streptomyces</taxon>
    </lineage>
</organism>
<evidence type="ECO:0000256" key="3">
    <source>
        <dbReference type="ARBA" id="ARBA00022505"/>
    </source>
</evidence>
<dbReference type="Pfam" id="PF00384">
    <property type="entry name" value="Molybdopterin"/>
    <property type="match status" value="1"/>
</dbReference>
<feature type="domain" description="Molybdopterin dinucleotide-binding" evidence="7">
    <location>
        <begin position="637"/>
        <end position="751"/>
    </location>
</feature>
<dbReference type="SUPFAM" id="SSF50692">
    <property type="entry name" value="ADC-like"/>
    <property type="match status" value="1"/>
</dbReference>
<dbReference type="Pfam" id="PF01568">
    <property type="entry name" value="Molydop_binding"/>
    <property type="match status" value="1"/>
</dbReference>
<evidence type="ECO:0000259" key="6">
    <source>
        <dbReference type="Pfam" id="PF00384"/>
    </source>
</evidence>
<dbReference type="InterPro" id="IPR009010">
    <property type="entry name" value="Asp_de-COase-like_dom_sf"/>
</dbReference>
<dbReference type="Gene3D" id="3.90.55.10">
    <property type="entry name" value="Dimethylsulfoxide Reductase, domain 3"/>
    <property type="match status" value="1"/>
</dbReference>
<dbReference type="RefSeq" id="WP_307040464.1">
    <property type="nucleotide sequence ID" value="NZ_JAUSYA010000001.1"/>
</dbReference>
<keyword evidence="5 8" id="KW-0560">Oxidoreductase</keyword>
<accession>A0ABU0PVR4</accession>